<proteinExistence type="predicted"/>
<feature type="domain" description="DUF695" evidence="1">
    <location>
        <begin position="17"/>
        <end position="136"/>
    </location>
</feature>
<keyword evidence="3" id="KW-1185">Reference proteome</keyword>
<evidence type="ECO:0000313" key="2">
    <source>
        <dbReference type="EMBL" id="BCI63483.1"/>
    </source>
</evidence>
<dbReference type="AlphaFoldDB" id="A0A7G1HWT5"/>
<dbReference type="KEGG" id="copr:Cop2CBH44_18360"/>
<organism evidence="2 3">
    <name type="scientific">Coprobacter secundus subsp. similis</name>
    <dbReference type="NCBI Taxonomy" id="2751153"/>
    <lineage>
        <taxon>Bacteria</taxon>
        <taxon>Pseudomonadati</taxon>
        <taxon>Bacteroidota</taxon>
        <taxon>Bacteroidia</taxon>
        <taxon>Bacteroidales</taxon>
        <taxon>Barnesiellaceae</taxon>
        <taxon>Coprobacter</taxon>
    </lineage>
</organism>
<sequence length="141" mass="16153">MQDNEWFAGSQDSDLGQIITRGRLFAKSQKQFDSFPMRIEIQWQYKGVGENGMPTDKEAELTEHAMNTLTDIVERKDIAILSAIHMGGNRAWFVYYARSIDEMSALINETFNHFPKLPIQIGATKDAQWSDYQSLLKTFGI</sequence>
<evidence type="ECO:0000313" key="3">
    <source>
        <dbReference type="Proteomes" id="UP000594042"/>
    </source>
</evidence>
<protein>
    <recommendedName>
        <fullName evidence="1">DUF695 domain-containing protein</fullName>
    </recommendedName>
</protein>
<evidence type="ECO:0000259" key="1">
    <source>
        <dbReference type="Pfam" id="PF05117"/>
    </source>
</evidence>
<accession>A0A7G1HWT5</accession>
<name>A0A7G1HWT5_9BACT</name>
<dbReference type="InterPro" id="IPR016097">
    <property type="entry name" value="DUF695"/>
</dbReference>
<gene>
    <name evidence="2" type="ORF">Cop2CBH44_18360</name>
</gene>
<reference evidence="3" key="1">
    <citation type="submission" date="2020-07" db="EMBL/GenBank/DDBJ databases">
        <title>Complete genome sequencing of Coprobacter sp. strain 2CBH44.</title>
        <authorList>
            <person name="Sakamoto M."/>
            <person name="Murakami T."/>
            <person name="Mori H."/>
        </authorList>
    </citation>
    <scope>NUCLEOTIDE SEQUENCE [LARGE SCALE GENOMIC DNA]</scope>
    <source>
        <strain evidence="3">2CBH44</strain>
    </source>
</reference>
<dbReference type="Proteomes" id="UP000594042">
    <property type="component" value="Chromosome"/>
</dbReference>
<dbReference type="EMBL" id="AP023322">
    <property type="protein sequence ID" value="BCI63483.1"/>
    <property type="molecule type" value="Genomic_DNA"/>
</dbReference>
<dbReference type="RefSeq" id="WP_200754676.1">
    <property type="nucleotide sequence ID" value="NZ_AP023322.1"/>
</dbReference>
<dbReference type="Pfam" id="PF05117">
    <property type="entry name" value="DUF695"/>
    <property type="match status" value="1"/>
</dbReference>